<dbReference type="PANTHER" id="PTHR10434:SF11">
    <property type="entry name" value="1-ACYL-SN-GLYCEROL-3-PHOSPHATE ACYLTRANSFERASE"/>
    <property type="match status" value="1"/>
</dbReference>
<evidence type="ECO:0000259" key="3">
    <source>
        <dbReference type="SMART" id="SM00563"/>
    </source>
</evidence>
<name>A0A377FVP6_9BACL</name>
<dbReference type="Pfam" id="PF01553">
    <property type="entry name" value="Acyltransferase"/>
    <property type="match status" value="1"/>
</dbReference>
<dbReference type="EMBL" id="UGGP01000001">
    <property type="protein sequence ID" value="STO08891.1"/>
    <property type="molecule type" value="Genomic_DNA"/>
</dbReference>
<keyword evidence="1 4" id="KW-0808">Transferase</keyword>
<evidence type="ECO:0000256" key="1">
    <source>
        <dbReference type="ARBA" id="ARBA00022679"/>
    </source>
</evidence>
<dbReference type="RefSeq" id="WP_034799245.1">
    <property type="nucleotide sequence ID" value="NZ_UGGP01000001.1"/>
</dbReference>
<dbReference type="Proteomes" id="UP000254060">
    <property type="component" value="Unassembled WGS sequence"/>
</dbReference>
<dbReference type="SMART" id="SM00563">
    <property type="entry name" value="PlsC"/>
    <property type="match status" value="1"/>
</dbReference>
<keyword evidence="2 4" id="KW-0012">Acyltransferase</keyword>
<reference evidence="4 5" key="1">
    <citation type="submission" date="2018-06" db="EMBL/GenBank/DDBJ databases">
        <authorList>
            <consortium name="Pathogen Informatics"/>
            <person name="Doyle S."/>
        </authorList>
    </citation>
    <scope>NUCLEOTIDE SEQUENCE [LARGE SCALE GENOMIC DNA]</scope>
    <source>
        <strain evidence="4 5">NCTC13163</strain>
    </source>
</reference>
<accession>A0A377FVP6</accession>
<evidence type="ECO:0000256" key="2">
    <source>
        <dbReference type="ARBA" id="ARBA00023315"/>
    </source>
</evidence>
<dbReference type="AlphaFoldDB" id="A0A377FVP6"/>
<dbReference type="InterPro" id="IPR002123">
    <property type="entry name" value="Plipid/glycerol_acylTrfase"/>
</dbReference>
<dbReference type="GO" id="GO:0003841">
    <property type="term" value="F:1-acylglycerol-3-phosphate O-acyltransferase activity"/>
    <property type="evidence" value="ECO:0007669"/>
    <property type="project" value="TreeGrafter"/>
</dbReference>
<evidence type="ECO:0000313" key="4">
    <source>
        <dbReference type="EMBL" id="STO08891.1"/>
    </source>
</evidence>
<protein>
    <submittedName>
        <fullName evidence="4">1-acylglycerol-3-phosphate O-acyltransferases</fullName>
    </submittedName>
</protein>
<evidence type="ECO:0000313" key="5">
    <source>
        <dbReference type="Proteomes" id="UP000254060"/>
    </source>
</evidence>
<dbReference type="SUPFAM" id="SSF69593">
    <property type="entry name" value="Glycerol-3-phosphate (1)-acyltransferase"/>
    <property type="match status" value="1"/>
</dbReference>
<gene>
    <name evidence="4" type="ORF">NCTC13163_02269</name>
</gene>
<feature type="domain" description="Phospholipid/glycerol acyltransferase" evidence="3">
    <location>
        <begin position="41"/>
        <end position="157"/>
    </location>
</feature>
<organism evidence="4 5">
    <name type="scientific">Exiguobacterium aurantiacum</name>
    <dbReference type="NCBI Taxonomy" id="33987"/>
    <lineage>
        <taxon>Bacteria</taxon>
        <taxon>Bacillati</taxon>
        <taxon>Bacillota</taxon>
        <taxon>Bacilli</taxon>
        <taxon>Bacillales</taxon>
        <taxon>Bacillales Family XII. Incertae Sedis</taxon>
        <taxon>Exiguobacterium</taxon>
    </lineage>
</organism>
<dbReference type="PANTHER" id="PTHR10434">
    <property type="entry name" value="1-ACYL-SN-GLYCEROL-3-PHOSPHATE ACYLTRANSFERASE"/>
    <property type="match status" value="1"/>
</dbReference>
<dbReference type="OrthoDB" id="152799at2"/>
<proteinExistence type="predicted"/>
<dbReference type="GO" id="GO:0006654">
    <property type="term" value="P:phosphatidic acid biosynthetic process"/>
    <property type="evidence" value="ECO:0007669"/>
    <property type="project" value="TreeGrafter"/>
</dbReference>
<dbReference type="GO" id="GO:0005886">
    <property type="term" value="C:plasma membrane"/>
    <property type="evidence" value="ECO:0007669"/>
    <property type="project" value="TreeGrafter"/>
</dbReference>
<dbReference type="CDD" id="cd06551">
    <property type="entry name" value="LPLAT"/>
    <property type="match status" value="1"/>
</dbReference>
<dbReference type="STRING" id="1397694.GCA_000702585_02757"/>
<sequence>MIEANKKKWFNDVFSVFVKERQIRPFFHTVYVRADDVPTPGLFLATHSSWWDGLILLMLNEHYLRHDVHVLMDEDGLRRFPFFRHLGAFSIKKGKLSDVRASLAYAGSLLNDGKSVWMFPQGREYPQEHRPLEIGTGATMLLTKPDVRLCAIYYAFESHAAPVVYVRFRNHRVVSDTRRLQKQELAEALERLYDDTRADVISKSDRYVALFPPKRSLADWTERLLEIARGCR</sequence>